<evidence type="ECO:0000313" key="1">
    <source>
        <dbReference type="EMBL" id="CAH1436608.1"/>
    </source>
</evidence>
<evidence type="ECO:0000313" key="2">
    <source>
        <dbReference type="Proteomes" id="UP001157418"/>
    </source>
</evidence>
<comment type="caution">
    <text evidence="1">The sequence shown here is derived from an EMBL/GenBank/DDBJ whole genome shotgun (WGS) entry which is preliminary data.</text>
</comment>
<proteinExistence type="predicted"/>
<sequence length="130" mass="14742">MCVYHFEISDADRHSRVLHRVEGTSDDRRIHISDRGKTNRSSERQIKCAPAVLGCLICPTGNAKERGGVRRSFVGRTSVIDNHGSSEWGVQWSRSHEEGKASPVLGWTEKKRNKRMEAAVNHRRRGKHGQ</sequence>
<organism evidence="1 2">
    <name type="scientific">Lactuca virosa</name>
    <dbReference type="NCBI Taxonomy" id="75947"/>
    <lineage>
        <taxon>Eukaryota</taxon>
        <taxon>Viridiplantae</taxon>
        <taxon>Streptophyta</taxon>
        <taxon>Embryophyta</taxon>
        <taxon>Tracheophyta</taxon>
        <taxon>Spermatophyta</taxon>
        <taxon>Magnoliopsida</taxon>
        <taxon>eudicotyledons</taxon>
        <taxon>Gunneridae</taxon>
        <taxon>Pentapetalae</taxon>
        <taxon>asterids</taxon>
        <taxon>campanulids</taxon>
        <taxon>Asterales</taxon>
        <taxon>Asteraceae</taxon>
        <taxon>Cichorioideae</taxon>
        <taxon>Cichorieae</taxon>
        <taxon>Lactucinae</taxon>
        <taxon>Lactuca</taxon>
    </lineage>
</organism>
<keyword evidence="2" id="KW-1185">Reference proteome</keyword>
<dbReference type="EMBL" id="CAKMRJ010004445">
    <property type="protein sequence ID" value="CAH1436608.1"/>
    <property type="molecule type" value="Genomic_DNA"/>
</dbReference>
<name>A0AAU9NFL7_9ASTR</name>
<reference evidence="1 2" key="1">
    <citation type="submission" date="2022-01" db="EMBL/GenBank/DDBJ databases">
        <authorList>
            <person name="Xiong W."/>
            <person name="Schranz E."/>
        </authorList>
    </citation>
    <scope>NUCLEOTIDE SEQUENCE [LARGE SCALE GENOMIC DNA]</scope>
</reference>
<dbReference type="Proteomes" id="UP001157418">
    <property type="component" value="Unassembled WGS sequence"/>
</dbReference>
<dbReference type="AlphaFoldDB" id="A0AAU9NFL7"/>
<accession>A0AAU9NFL7</accession>
<protein>
    <submittedName>
        <fullName evidence="1">Uncharacterized protein</fullName>
    </submittedName>
</protein>
<gene>
    <name evidence="1" type="ORF">LVIROSA_LOCUS22976</name>
</gene>